<feature type="repeat" description="ANK" evidence="1">
    <location>
        <begin position="628"/>
        <end position="660"/>
    </location>
</feature>
<dbReference type="EMBL" id="JACXVP010000011">
    <property type="protein sequence ID" value="KAG5578550.1"/>
    <property type="molecule type" value="Genomic_DNA"/>
</dbReference>
<name>A0A9J5WUD2_SOLCO</name>
<feature type="transmembrane region" description="Helical" evidence="2">
    <location>
        <begin position="472"/>
        <end position="492"/>
    </location>
</feature>
<gene>
    <name evidence="4" type="ORF">H5410_058684</name>
</gene>
<proteinExistence type="predicted"/>
<dbReference type="SUPFAM" id="SSF48403">
    <property type="entry name" value="Ankyrin repeat"/>
    <property type="match status" value="3"/>
</dbReference>
<dbReference type="PROSITE" id="PS50297">
    <property type="entry name" value="ANK_REP_REGION"/>
    <property type="match status" value="2"/>
</dbReference>
<keyword evidence="2" id="KW-0812">Transmembrane</keyword>
<dbReference type="OrthoDB" id="1930691at2759"/>
<keyword evidence="1" id="KW-0040">ANK repeat</keyword>
<reference evidence="4 5" key="1">
    <citation type="submission" date="2020-09" db="EMBL/GenBank/DDBJ databases">
        <title>De no assembly of potato wild relative species, Solanum commersonii.</title>
        <authorList>
            <person name="Cho K."/>
        </authorList>
    </citation>
    <scope>NUCLEOTIDE SEQUENCE [LARGE SCALE GENOMIC DNA]</scope>
    <source>
        <strain evidence="4">LZ3.2</strain>
        <tissue evidence="4">Leaf</tissue>
    </source>
</reference>
<dbReference type="Pfam" id="PF13962">
    <property type="entry name" value="PGG"/>
    <property type="match status" value="1"/>
</dbReference>
<feature type="transmembrane region" description="Helical" evidence="2">
    <location>
        <begin position="512"/>
        <end position="538"/>
    </location>
</feature>
<dbReference type="PROSITE" id="PS50088">
    <property type="entry name" value="ANK_REPEAT"/>
    <property type="match status" value="2"/>
</dbReference>
<dbReference type="Gene3D" id="1.25.40.20">
    <property type="entry name" value="Ankyrin repeat-containing domain"/>
    <property type="match status" value="3"/>
</dbReference>
<feature type="repeat" description="ANK" evidence="1">
    <location>
        <begin position="83"/>
        <end position="115"/>
    </location>
</feature>
<dbReference type="InterPro" id="IPR026961">
    <property type="entry name" value="PGG_dom"/>
</dbReference>
<feature type="domain" description="PGG" evidence="3">
    <location>
        <begin position="463"/>
        <end position="567"/>
    </location>
</feature>
<evidence type="ECO:0000256" key="2">
    <source>
        <dbReference type="SAM" id="Phobius"/>
    </source>
</evidence>
<evidence type="ECO:0000313" key="5">
    <source>
        <dbReference type="Proteomes" id="UP000824120"/>
    </source>
</evidence>
<keyword evidence="5" id="KW-1185">Reference proteome</keyword>
<evidence type="ECO:0000313" key="4">
    <source>
        <dbReference type="EMBL" id="KAG5578550.1"/>
    </source>
</evidence>
<evidence type="ECO:0000256" key="1">
    <source>
        <dbReference type="PROSITE-ProRule" id="PRU00023"/>
    </source>
</evidence>
<keyword evidence="2" id="KW-1133">Transmembrane helix</keyword>
<dbReference type="InterPro" id="IPR036770">
    <property type="entry name" value="Ankyrin_rpt-contain_sf"/>
</dbReference>
<protein>
    <recommendedName>
        <fullName evidence="3">PGG domain-containing protein</fullName>
    </recommendedName>
</protein>
<dbReference type="SMART" id="SM00248">
    <property type="entry name" value="ANK"/>
    <property type="match status" value="8"/>
</dbReference>
<dbReference type="Proteomes" id="UP000824120">
    <property type="component" value="Chromosome 11"/>
</dbReference>
<dbReference type="InterPro" id="IPR002110">
    <property type="entry name" value="Ankyrin_rpt"/>
</dbReference>
<dbReference type="Pfam" id="PF12796">
    <property type="entry name" value="Ank_2"/>
    <property type="match status" value="2"/>
</dbReference>
<evidence type="ECO:0000259" key="3">
    <source>
        <dbReference type="Pfam" id="PF13962"/>
    </source>
</evidence>
<comment type="caution">
    <text evidence="4">The sequence shown here is derived from an EMBL/GenBank/DDBJ whole genome shotgun (WGS) entry which is preliminary data.</text>
</comment>
<accession>A0A9J5WUD2</accession>
<keyword evidence="2" id="KW-0472">Membrane</keyword>
<dbReference type="AlphaFoldDB" id="A0A9J5WUD2"/>
<feature type="transmembrane region" description="Helical" evidence="2">
    <location>
        <begin position="550"/>
        <end position="576"/>
    </location>
</feature>
<dbReference type="PANTHER" id="PTHR24177">
    <property type="entry name" value="CASKIN"/>
    <property type="match status" value="1"/>
</dbReference>
<organism evidence="4 5">
    <name type="scientific">Solanum commersonii</name>
    <name type="common">Commerson's wild potato</name>
    <name type="synonym">Commerson's nightshade</name>
    <dbReference type="NCBI Taxonomy" id="4109"/>
    <lineage>
        <taxon>Eukaryota</taxon>
        <taxon>Viridiplantae</taxon>
        <taxon>Streptophyta</taxon>
        <taxon>Embryophyta</taxon>
        <taxon>Tracheophyta</taxon>
        <taxon>Spermatophyta</taxon>
        <taxon>Magnoliopsida</taxon>
        <taxon>eudicotyledons</taxon>
        <taxon>Gunneridae</taxon>
        <taxon>Pentapetalae</taxon>
        <taxon>asterids</taxon>
        <taxon>lamiids</taxon>
        <taxon>Solanales</taxon>
        <taxon>Solanaceae</taxon>
        <taxon>Solanoideae</taxon>
        <taxon>Solaneae</taxon>
        <taxon>Solanum</taxon>
    </lineage>
</organism>
<sequence>MGRNRTNSISHRESAAYTATKCNDPKSIELLRDLWREEVVSPIDNRGDTILHFIAIHGNVSALKLLIEERPISGQDLRIQNKDGNMALHEAARFGRLEIVKVMVSLDSKILFERNSKGETPIYVAAAHGEKEVFTFLADNNLCDEFTMTRNDGSTVLHAAVTHECYGPDFAIQLLKMYPELARKQDKKGWSALNILATKHLSFKSGSIYALQQMGTAPFLPMQALETFIYFCIPTMYEESKPNYNLEDPQTTTIDHVLIKRKRSSFVNFLLGNAWLGVMDDEKQKHIRALTLARILIKEEDWNFYANNCVENPLIQATKLGINELIIEIIQNYPQTVETIDKEGKNILHIVVEQKNRLIFDYIMKNVSHIDRLLVDIDHHGKTILHFAASVGSPFKFSTEEPPIEKTTRGYKTLILMAWGVLWFKRVKYCVHPRLWTMKDDKNMTPKELFDQNHSNVCIEAEKSIKDLGNPALILSTLLCTINFAAVFTIPGGFDDKSGIPILLSKPQYSELWMLMFFIGAALYDSVFTMGTVISVLLSKFESDDFYIALPIKYCTIIISVYYSTAFTVLGCVQALNVQTYTATKCNDPKSIELLRDFWREEVVSPIDNRGDTILHFITIHGNIQNKDGNTDLHEAARFGRLEIVKVMVSLDSKILFERNSKGETPIYVAAAHGEKEVFTFLADNNLCDEFTMTRNDGSTVLHAAVTHECYGPDFAIQLLKMNPELAKKHDKKGWNALNILATKHLSFKSGSIYTLQQMGTAPFLPMQALETFIYFCIPTMYEESKPNYNLEDPQTTTIDHALIKRKRSSFVNFLLDRLLVDIDHHGKTILHSAASVGSPFKFSTEEPPIEKTTRGYKTLILMA</sequence>
<dbReference type="GO" id="GO:0016020">
    <property type="term" value="C:membrane"/>
    <property type="evidence" value="ECO:0007669"/>
    <property type="project" value="TreeGrafter"/>
</dbReference>
<dbReference type="PANTHER" id="PTHR24177:SF420">
    <property type="entry name" value="ANKYRIN REPEAT-CONTAINING PROTEIN"/>
    <property type="match status" value="1"/>
</dbReference>